<accession>A0A562IYX7</accession>
<dbReference type="NCBIfam" id="TIGR00249">
    <property type="entry name" value="sixA"/>
    <property type="match status" value="1"/>
</dbReference>
<dbReference type="OrthoDB" id="92610at2"/>
<evidence type="ECO:0000313" key="1">
    <source>
        <dbReference type="EMBL" id="TWH76050.1"/>
    </source>
</evidence>
<dbReference type="SMART" id="SM00855">
    <property type="entry name" value="PGAM"/>
    <property type="match status" value="1"/>
</dbReference>
<dbReference type="InterPro" id="IPR029033">
    <property type="entry name" value="His_PPase_superfam"/>
</dbReference>
<dbReference type="SUPFAM" id="SSF53254">
    <property type="entry name" value="Phosphoglycerate mutase-like"/>
    <property type="match status" value="1"/>
</dbReference>
<dbReference type="RefSeq" id="WP_144570709.1">
    <property type="nucleotide sequence ID" value="NZ_VLKG01000003.1"/>
</dbReference>
<keyword evidence="2" id="KW-1185">Reference proteome</keyword>
<protein>
    <submittedName>
        <fullName evidence="1">Phosphohistidine phosphatase SixA</fullName>
    </submittedName>
</protein>
<dbReference type="InterPro" id="IPR004449">
    <property type="entry name" value="SixA"/>
</dbReference>
<gene>
    <name evidence="1" type="ORF">LX59_00969</name>
</gene>
<dbReference type="Pfam" id="PF00300">
    <property type="entry name" value="His_Phos_1"/>
    <property type="match status" value="1"/>
</dbReference>
<dbReference type="Gene3D" id="3.40.50.1240">
    <property type="entry name" value="Phosphoglycerate mutase-like"/>
    <property type="match status" value="1"/>
</dbReference>
<proteinExistence type="predicted"/>
<comment type="caution">
    <text evidence="1">The sequence shown here is derived from an EMBL/GenBank/DDBJ whole genome shotgun (WGS) entry which is preliminary data.</text>
</comment>
<sequence length="152" mass="16915">MKLWLLRHGEAGPYQPKDAERQLTPQGIWEARQSAQHLCNQPINAVLVSPYARAQQTAQHLCSVLTYQGTVETVDWITPESSAEEALQHLEAYTSYEHILLVTHQPFVGELGGLLVHGNRQEALPLKTGSLAELEGAVLARGLMHLRSLRHP</sequence>
<reference evidence="1 2" key="1">
    <citation type="submission" date="2019-07" db="EMBL/GenBank/DDBJ databases">
        <title>Genomic Encyclopedia of Type Strains, Phase I: the one thousand microbial genomes (KMG-I) project.</title>
        <authorList>
            <person name="Kyrpides N."/>
        </authorList>
    </citation>
    <scope>NUCLEOTIDE SEQUENCE [LARGE SCALE GENOMIC DNA]</scope>
    <source>
        <strain evidence="1 2">DSM 375</strain>
    </source>
</reference>
<evidence type="ECO:0000313" key="2">
    <source>
        <dbReference type="Proteomes" id="UP000319627"/>
    </source>
</evidence>
<organism evidence="1 2">
    <name type="scientific">Azomonas agilis</name>
    <dbReference type="NCBI Taxonomy" id="116849"/>
    <lineage>
        <taxon>Bacteria</taxon>
        <taxon>Pseudomonadati</taxon>
        <taxon>Pseudomonadota</taxon>
        <taxon>Gammaproteobacteria</taxon>
        <taxon>Pseudomonadales</taxon>
        <taxon>Pseudomonadaceae</taxon>
        <taxon>Azomonas</taxon>
    </lineage>
</organism>
<dbReference type="CDD" id="cd07067">
    <property type="entry name" value="HP_PGM_like"/>
    <property type="match status" value="1"/>
</dbReference>
<name>A0A562IYX7_9GAMM</name>
<dbReference type="InterPro" id="IPR013078">
    <property type="entry name" value="His_Pase_superF_clade-1"/>
</dbReference>
<dbReference type="GO" id="GO:0005737">
    <property type="term" value="C:cytoplasm"/>
    <property type="evidence" value="ECO:0007669"/>
    <property type="project" value="InterPro"/>
</dbReference>
<dbReference type="GO" id="GO:0101006">
    <property type="term" value="F:protein histidine phosphatase activity"/>
    <property type="evidence" value="ECO:0007669"/>
    <property type="project" value="InterPro"/>
</dbReference>
<dbReference type="Proteomes" id="UP000319627">
    <property type="component" value="Unassembled WGS sequence"/>
</dbReference>
<dbReference type="AlphaFoldDB" id="A0A562IYX7"/>
<dbReference type="EMBL" id="VLKG01000003">
    <property type="protein sequence ID" value="TWH76050.1"/>
    <property type="molecule type" value="Genomic_DNA"/>
</dbReference>